<dbReference type="CDD" id="cd13880">
    <property type="entry name" value="CuRO_2_MaLCC_like"/>
    <property type="match status" value="1"/>
</dbReference>
<dbReference type="CDD" id="cd13854">
    <property type="entry name" value="CuRO_1_MaLCC_like"/>
    <property type="match status" value="1"/>
</dbReference>
<evidence type="ECO:0000256" key="6">
    <source>
        <dbReference type="ARBA" id="ARBA00023180"/>
    </source>
</evidence>
<evidence type="ECO:0000256" key="2">
    <source>
        <dbReference type="ARBA" id="ARBA00022723"/>
    </source>
</evidence>
<dbReference type="InterPro" id="IPR008972">
    <property type="entry name" value="Cupredoxin"/>
</dbReference>
<dbReference type="InterPro" id="IPR011706">
    <property type="entry name" value="Cu-oxidase_C"/>
</dbReference>
<dbReference type="Pfam" id="PF07732">
    <property type="entry name" value="Cu-oxidase_3"/>
    <property type="match status" value="1"/>
</dbReference>
<keyword evidence="7" id="KW-1133">Transmembrane helix</keyword>
<dbReference type="PANTHER" id="PTHR11709:SF145">
    <property type="entry name" value="LCC1"/>
    <property type="match status" value="1"/>
</dbReference>
<feature type="domain" description="Plastocyanin-like" evidence="8">
    <location>
        <begin position="232"/>
        <end position="390"/>
    </location>
</feature>
<dbReference type="FunFam" id="2.60.40.420:FF:000021">
    <property type="entry name" value="Extracellular dihydrogeodin oxidase/laccase"/>
    <property type="match status" value="1"/>
</dbReference>
<dbReference type="CDD" id="cd13901">
    <property type="entry name" value="CuRO_3_MaLCC_like"/>
    <property type="match status" value="1"/>
</dbReference>
<keyword evidence="4" id="KW-0560">Oxidoreductase</keyword>
<dbReference type="InterPro" id="IPR001117">
    <property type="entry name" value="Cu-oxidase_2nd"/>
</dbReference>
<feature type="domain" description="Plastocyanin-like" evidence="9">
    <location>
        <begin position="471"/>
        <end position="580"/>
    </location>
</feature>
<dbReference type="GO" id="GO:0005507">
    <property type="term" value="F:copper ion binding"/>
    <property type="evidence" value="ECO:0007669"/>
    <property type="project" value="InterPro"/>
</dbReference>
<dbReference type="InterPro" id="IPR011707">
    <property type="entry name" value="Cu-oxidase-like_N"/>
</dbReference>
<evidence type="ECO:0000313" key="12">
    <source>
        <dbReference type="Proteomes" id="UP001163105"/>
    </source>
</evidence>
<evidence type="ECO:0000256" key="4">
    <source>
        <dbReference type="ARBA" id="ARBA00023002"/>
    </source>
</evidence>
<dbReference type="PANTHER" id="PTHR11709">
    <property type="entry name" value="MULTI-COPPER OXIDASE"/>
    <property type="match status" value="1"/>
</dbReference>
<evidence type="ECO:0000259" key="8">
    <source>
        <dbReference type="Pfam" id="PF00394"/>
    </source>
</evidence>
<dbReference type="Pfam" id="PF00394">
    <property type="entry name" value="Cu-oxidase"/>
    <property type="match status" value="1"/>
</dbReference>
<reference evidence="11" key="1">
    <citation type="submission" date="2023-01" db="EMBL/GenBank/DDBJ databases">
        <title>The growth and conidiation of Purpureocillium lavendulum are regulated by nitrogen source and histone H3K14 acetylation.</title>
        <authorList>
            <person name="Tang P."/>
            <person name="Han J."/>
            <person name="Zhang C."/>
            <person name="Tang P."/>
            <person name="Qi F."/>
            <person name="Zhang K."/>
            <person name="Liang L."/>
        </authorList>
    </citation>
    <scope>NUCLEOTIDE SEQUENCE</scope>
    <source>
        <strain evidence="11">YMF1.00683</strain>
    </source>
</reference>
<dbReference type="Gene3D" id="2.60.40.420">
    <property type="entry name" value="Cupredoxins - blue copper proteins"/>
    <property type="match status" value="3"/>
</dbReference>
<keyword evidence="6" id="KW-0325">Glycoprotein</keyword>
<organism evidence="11 12">
    <name type="scientific">Purpureocillium lavendulum</name>
    <dbReference type="NCBI Taxonomy" id="1247861"/>
    <lineage>
        <taxon>Eukaryota</taxon>
        <taxon>Fungi</taxon>
        <taxon>Dikarya</taxon>
        <taxon>Ascomycota</taxon>
        <taxon>Pezizomycotina</taxon>
        <taxon>Sordariomycetes</taxon>
        <taxon>Hypocreomycetidae</taxon>
        <taxon>Hypocreales</taxon>
        <taxon>Ophiocordycipitaceae</taxon>
        <taxon>Purpureocillium</taxon>
    </lineage>
</organism>
<feature type="transmembrane region" description="Helical" evidence="7">
    <location>
        <begin position="61"/>
        <end position="79"/>
    </location>
</feature>
<keyword evidence="7" id="KW-0812">Transmembrane</keyword>
<accession>A0AB34G6A8</accession>
<sequence>MPPVAAVPGGGQHGPSNFEKFKMGAMMGGTVGVIIGFIFGTVNIFRYGAGSQGIMRTLGQYMGASGATFGFFMSIGSVIRSDADPKFHELDHPRTGVIRRYDFTVSRNTIAPDGYQVDALLVNGAFPAPLIEANWGDTIQVTVHNNISNPDEGTALHWHGFLQKDKPWQDGVPAVTQCPIPPGKSFTYSFEAELYGTAWYHSHYSAQSAGGLFGPIVIHGPTEKKYDIDIGPVMLTDWFHQNYNKLVEEIMKPNGNGIVFSSNNLINGKNSFNCSTVAAGDKTPCVNNAGLSKFRFKRGKTHRLRLINAGPEALQRFSIDGHKMTVIANDFVTVKPYTTSVVTLGVGQRVDVLIKADGPRDGAYWMRANISTKCSLTNQPNALAAVYYDKADVNKAPTSSPWDVPDPGTCANDDLSLTRPTMKLRVPKPDLTYTMEAKFFRNATGHPLWSFDGVDFRGNYNSPTLLMSHLGNYTFERQWNVRNTKNAKSVRVHVKNLSGAAHPMHLHGFNMYILHEGTGPDWDGTIIHPENPQRRDVIQLRPNGHIVMQFDAGENPGVWPFHCHIAWHVSAGFFTQFVTGADALKKMRPPSVVAETCRQWATWTNTNIPMQIDSGL</sequence>
<dbReference type="EMBL" id="JAQHRD010000001">
    <property type="protein sequence ID" value="KAJ6446945.1"/>
    <property type="molecule type" value="Genomic_DNA"/>
</dbReference>
<gene>
    <name evidence="11" type="ORF">O9K51_01720</name>
</gene>
<keyword evidence="5" id="KW-0186">Copper</keyword>
<dbReference type="SMART" id="SM01378">
    <property type="entry name" value="Romo1"/>
    <property type="match status" value="1"/>
</dbReference>
<evidence type="ECO:0000259" key="9">
    <source>
        <dbReference type="Pfam" id="PF07731"/>
    </source>
</evidence>
<dbReference type="FunFam" id="2.60.40.420:FF:000038">
    <property type="entry name" value="Extracellular dihydrogeodin oxidase/laccase"/>
    <property type="match status" value="1"/>
</dbReference>
<keyword evidence="3" id="KW-0677">Repeat</keyword>
<dbReference type="InterPro" id="IPR045087">
    <property type="entry name" value="Cu-oxidase_fam"/>
</dbReference>
<dbReference type="AlphaFoldDB" id="A0AB34G6A8"/>
<keyword evidence="7" id="KW-0472">Membrane</keyword>
<comment type="similarity">
    <text evidence="1">Belongs to the multicopper oxidase family.</text>
</comment>
<feature type="domain" description="Plastocyanin-like" evidence="10">
    <location>
        <begin position="105"/>
        <end position="221"/>
    </location>
</feature>
<dbReference type="Pfam" id="PF07731">
    <property type="entry name" value="Cu-oxidase_2"/>
    <property type="match status" value="1"/>
</dbReference>
<dbReference type="SUPFAM" id="SSF49503">
    <property type="entry name" value="Cupredoxins"/>
    <property type="match status" value="3"/>
</dbReference>
<feature type="transmembrane region" description="Helical" evidence="7">
    <location>
        <begin position="25"/>
        <end position="49"/>
    </location>
</feature>
<evidence type="ECO:0000256" key="1">
    <source>
        <dbReference type="ARBA" id="ARBA00010609"/>
    </source>
</evidence>
<keyword evidence="2" id="KW-0479">Metal-binding</keyword>
<dbReference type="Pfam" id="PF10247">
    <property type="entry name" value="Romo1"/>
    <property type="match status" value="1"/>
</dbReference>
<evidence type="ECO:0000256" key="5">
    <source>
        <dbReference type="ARBA" id="ARBA00023008"/>
    </source>
</evidence>
<proteinExistence type="inferred from homology"/>
<evidence type="ECO:0000256" key="3">
    <source>
        <dbReference type="ARBA" id="ARBA00022737"/>
    </source>
</evidence>
<dbReference type="InterPro" id="IPR018450">
    <property type="entry name" value="Romo1/Mgr2"/>
</dbReference>
<comment type="caution">
    <text evidence="11">The sequence shown here is derived from an EMBL/GenBank/DDBJ whole genome shotgun (WGS) entry which is preliminary data.</text>
</comment>
<dbReference type="Proteomes" id="UP001163105">
    <property type="component" value="Unassembled WGS sequence"/>
</dbReference>
<protein>
    <submittedName>
        <fullName evidence="11">Laccase-1</fullName>
    </submittedName>
</protein>
<dbReference type="GO" id="GO:0016491">
    <property type="term" value="F:oxidoreductase activity"/>
    <property type="evidence" value="ECO:0007669"/>
    <property type="project" value="UniProtKB-KW"/>
</dbReference>
<evidence type="ECO:0000313" key="11">
    <source>
        <dbReference type="EMBL" id="KAJ6446945.1"/>
    </source>
</evidence>
<evidence type="ECO:0000259" key="10">
    <source>
        <dbReference type="Pfam" id="PF07732"/>
    </source>
</evidence>
<evidence type="ECO:0000256" key="7">
    <source>
        <dbReference type="SAM" id="Phobius"/>
    </source>
</evidence>
<keyword evidence="12" id="KW-1185">Reference proteome</keyword>
<name>A0AB34G6A8_9HYPO</name>